<dbReference type="Gene3D" id="3.40.190.10">
    <property type="entry name" value="Periplasmic binding protein-like II"/>
    <property type="match status" value="1"/>
</dbReference>
<evidence type="ECO:0000256" key="1">
    <source>
        <dbReference type="SAM" id="SignalP"/>
    </source>
</evidence>
<dbReference type="SUPFAM" id="SSF53850">
    <property type="entry name" value="Periplasmic binding protein-like II"/>
    <property type="match status" value="1"/>
</dbReference>
<dbReference type="Proteomes" id="UP000188243">
    <property type="component" value="Chromosome"/>
</dbReference>
<name>A0A1Q2H0U0_9GAMM</name>
<dbReference type="KEGG" id="paln:B0W48_14715"/>
<evidence type="ECO:0000313" key="2">
    <source>
        <dbReference type="EMBL" id="AQQ00921.1"/>
    </source>
</evidence>
<dbReference type="AlphaFoldDB" id="A0A1Q2H0U0"/>
<evidence type="ECO:0000313" key="3">
    <source>
        <dbReference type="Proteomes" id="UP000188243"/>
    </source>
</evidence>
<protein>
    <recommendedName>
        <fullName evidence="4">Phosphate ABC transporter substrate-binding protein</fullName>
    </recommendedName>
</protein>
<dbReference type="RefSeq" id="WP_077537586.1">
    <property type="nucleotide sequence ID" value="NZ_CANLYY010000048.1"/>
</dbReference>
<keyword evidence="1" id="KW-0732">Signal</keyword>
<dbReference type="STRING" id="247523.B0W48_14715"/>
<feature type="chain" id="PRO_5012953123" description="Phosphate ABC transporter substrate-binding protein" evidence="1">
    <location>
        <begin position="24"/>
        <end position="140"/>
    </location>
</feature>
<dbReference type="EMBL" id="CP019628">
    <property type="protein sequence ID" value="AQQ00921.1"/>
    <property type="molecule type" value="Genomic_DNA"/>
</dbReference>
<evidence type="ECO:0008006" key="4">
    <source>
        <dbReference type="Google" id="ProtNLM"/>
    </source>
</evidence>
<sequence length="140" mass="15078">MKIFKAIFFLTVLSSIVTTTSSAALSVVVNKNNTSELSEAQVKNIFMGKLGQFTDGTEAVPVLFEAGKGARTAFDDTVLQRNTSQVDAVWSKLIFTGRRSPPLQAKDASEVLKEISSNPKAIGYLESGDVTDSVRVLATF</sequence>
<feature type="signal peptide" evidence="1">
    <location>
        <begin position="1"/>
        <end position="23"/>
    </location>
</feature>
<proteinExistence type="predicted"/>
<reference evidence="2 3" key="1">
    <citation type="submission" date="2017-02" db="EMBL/GenBank/DDBJ databases">
        <title>Complete genome sequence of the cold-active Pseudoalteromonas aliena strain EH1 isolated from Arctic seawater.</title>
        <authorList>
            <person name="Kim E."/>
            <person name="Heo E."/>
            <person name="Kim H."/>
            <person name="Kim D."/>
        </authorList>
    </citation>
    <scope>NUCLEOTIDE SEQUENCE [LARGE SCALE GENOMIC DNA]</scope>
    <source>
        <strain evidence="2 3">EH1</strain>
    </source>
</reference>
<organism evidence="2 3">
    <name type="scientific">Pseudoalteromonas aliena</name>
    <dbReference type="NCBI Taxonomy" id="247523"/>
    <lineage>
        <taxon>Bacteria</taxon>
        <taxon>Pseudomonadati</taxon>
        <taxon>Pseudomonadota</taxon>
        <taxon>Gammaproteobacteria</taxon>
        <taxon>Alteromonadales</taxon>
        <taxon>Pseudoalteromonadaceae</taxon>
        <taxon>Pseudoalteromonas</taxon>
    </lineage>
</organism>
<accession>A0A1Q2H0U0</accession>
<gene>
    <name evidence="2" type="ORF">B0W48_14715</name>
</gene>